<gene>
    <name evidence="4" type="ORF">ENV67_06095</name>
</gene>
<dbReference type="AlphaFoldDB" id="A0A7C4UAT0"/>
<dbReference type="SMART" id="SM00849">
    <property type="entry name" value="Lactamase_B"/>
    <property type="match status" value="1"/>
</dbReference>
<dbReference type="Gene3D" id="3.40.50.10890">
    <property type="match status" value="1"/>
</dbReference>
<dbReference type="CDD" id="cd16295">
    <property type="entry name" value="TTHA0252-CPSF-like_MBL-fold"/>
    <property type="match status" value="1"/>
</dbReference>
<dbReference type="InterPro" id="IPR022712">
    <property type="entry name" value="Beta_Casp"/>
</dbReference>
<dbReference type="SUPFAM" id="SSF56281">
    <property type="entry name" value="Metallo-hydrolase/oxidoreductase"/>
    <property type="match status" value="1"/>
</dbReference>
<reference evidence="4" key="1">
    <citation type="journal article" date="2020" name="mSystems">
        <title>Genome- and Community-Level Interaction Insights into Carbon Utilization and Element Cycling Functions of Hydrothermarchaeota in Hydrothermal Sediment.</title>
        <authorList>
            <person name="Zhou Z."/>
            <person name="Liu Y."/>
            <person name="Xu W."/>
            <person name="Pan J."/>
            <person name="Luo Z.H."/>
            <person name="Li M."/>
        </authorList>
    </citation>
    <scope>NUCLEOTIDE SEQUENCE [LARGE SCALE GENOMIC DNA]</scope>
    <source>
        <strain evidence="4">SpSt-780</strain>
    </source>
</reference>
<dbReference type="Pfam" id="PF07521">
    <property type="entry name" value="RMMBL"/>
    <property type="match status" value="1"/>
</dbReference>
<comment type="caution">
    <text evidence="4">The sequence shown here is derived from an EMBL/GenBank/DDBJ whole genome shotgun (WGS) entry which is preliminary data.</text>
</comment>
<dbReference type="InterPro" id="IPR001279">
    <property type="entry name" value="Metallo-B-lactamas"/>
</dbReference>
<dbReference type="PANTHER" id="PTHR11203:SF37">
    <property type="entry name" value="INTEGRATOR COMPLEX SUBUNIT 11"/>
    <property type="match status" value="1"/>
</dbReference>
<name>A0A7C4UAT0_UNCW3</name>
<evidence type="ECO:0000259" key="2">
    <source>
        <dbReference type="SMART" id="SM00849"/>
    </source>
</evidence>
<proteinExistence type="predicted"/>
<accession>A0A7C4UAT0</accession>
<dbReference type="PANTHER" id="PTHR11203">
    <property type="entry name" value="CLEAVAGE AND POLYADENYLATION SPECIFICITY FACTOR FAMILY MEMBER"/>
    <property type="match status" value="1"/>
</dbReference>
<sequence length="595" mass="68691">MRLKFLGGAREVTGSSFLLDFGYKILVDCGMRQKEEEKIFLKEEVDAVLLTHAHLDHSGLLPLLIKNNLLKGNVYSTPATKEVASLLLFDAAKIQREDEEKGKKALFDENDIVNLLKVWETYDLNKQFSLGNARVKFLDAGHIIGSSQILIEIEGIKILFTGDIGCGRSLLLNKPDVPKEHIDYLIIESTYGDREHPDKPPEEILYEEITSLGDYSRILIPAFAVGRAQEIIYGLKLKGLDIPVFLDSPLAEKVAETYDYFLPYLKPEIKNKWKKMGEMFSIPHLEYVRSNKRSKELAEDRKKKIVIAASGMLEGGRVMNHLPHILKDENAVLLFIGYQAEGTLGRKILEGERSVWIEDKEIEVKCSIKKIEGFSAHSDRRGLINFINNLPFYPSYIFIVHGEYETQKRFADELRIQKFYPYIPSKEEEIDLKGGAREKIIIDFEKKFQKYGMYEIMLFTGGILKDDNLIRVISKEDLFEIINEEEKRLKHKEKVEIPVDIEKEEIESITEEEFYRELKNMREEKILSKSKLQEFIENASPGIDNLFSWIRITKNKIRFYPDKEKNDMVAEILLRGINSLREIAVSIAEKVLEET</sequence>
<dbReference type="NCBIfam" id="NF045584">
    <property type="entry name" value="cas14_MBL_CASP"/>
    <property type="match status" value="1"/>
</dbReference>
<evidence type="ECO:0000259" key="3">
    <source>
        <dbReference type="SMART" id="SM01027"/>
    </source>
</evidence>
<dbReference type="Gene3D" id="3.60.15.10">
    <property type="entry name" value="Ribonuclease Z/Hydroxyacylglutathione hydrolase-like"/>
    <property type="match status" value="1"/>
</dbReference>
<dbReference type="GO" id="GO:0004521">
    <property type="term" value="F:RNA endonuclease activity"/>
    <property type="evidence" value="ECO:0007669"/>
    <property type="project" value="TreeGrafter"/>
</dbReference>
<organism evidence="4">
    <name type="scientific">candidate division WOR-3 bacterium</name>
    <dbReference type="NCBI Taxonomy" id="2052148"/>
    <lineage>
        <taxon>Bacteria</taxon>
        <taxon>Bacteria division WOR-3</taxon>
    </lineage>
</organism>
<feature type="domain" description="Metallo-beta-lactamase" evidence="2">
    <location>
        <begin position="13"/>
        <end position="209"/>
    </location>
</feature>
<evidence type="ECO:0000256" key="1">
    <source>
        <dbReference type="ARBA" id="ARBA00022801"/>
    </source>
</evidence>
<feature type="domain" description="Beta-Casp" evidence="3">
    <location>
        <begin position="228"/>
        <end position="348"/>
    </location>
</feature>
<dbReference type="InterPro" id="IPR050698">
    <property type="entry name" value="MBL"/>
</dbReference>
<dbReference type="InterPro" id="IPR036866">
    <property type="entry name" value="RibonucZ/Hydroxyglut_hydro"/>
</dbReference>
<dbReference type="SMART" id="SM01027">
    <property type="entry name" value="Beta-Casp"/>
    <property type="match status" value="1"/>
</dbReference>
<dbReference type="InterPro" id="IPR011108">
    <property type="entry name" value="RMMBL"/>
</dbReference>
<dbReference type="EMBL" id="DTHG01000077">
    <property type="protein sequence ID" value="HGW92091.1"/>
    <property type="molecule type" value="Genomic_DNA"/>
</dbReference>
<keyword evidence="1 4" id="KW-0378">Hydrolase</keyword>
<dbReference type="Pfam" id="PF10996">
    <property type="entry name" value="Beta-Casp"/>
    <property type="match status" value="1"/>
</dbReference>
<protein>
    <submittedName>
        <fullName evidence="4">MBL fold metallo-hydrolase</fullName>
    </submittedName>
</protein>
<dbReference type="Pfam" id="PF00753">
    <property type="entry name" value="Lactamase_B"/>
    <property type="match status" value="1"/>
</dbReference>
<evidence type="ECO:0000313" key="4">
    <source>
        <dbReference type="EMBL" id="HGW92091.1"/>
    </source>
</evidence>
<dbReference type="GO" id="GO:0016787">
    <property type="term" value="F:hydrolase activity"/>
    <property type="evidence" value="ECO:0007669"/>
    <property type="project" value="UniProtKB-KW"/>
</dbReference>